<keyword evidence="1" id="KW-0472">Membrane</keyword>
<dbReference type="EMBL" id="AFWF01000222">
    <property type="protein sequence ID" value="EGU35780.1"/>
    <property type="molecule type" value="Genomic_DNA"/>
</dbReference>
<feature type="transmembrane region" description="Helical" evidence="1">
    <location>
        <begin position="51"/>
        <end position="71"/>
    </location>
</feature>
<keyword evidence="1" id="KW-1133">Transmembrane helix</keyword>
<evidence type="ECO:0000256" key="1">
    <source>
        <dbReference type="SAM" id="Phobius"/>
    </source>
</evidence>
<keyword evidence="1" id="KW-0812">Transmembrane</keyword>
<feature type="transmembrane region" description="Helical" evidence="1">
    <location>
        <begin position="21"/>
        <end position="39"/>
    </location>
</feature>
<name>F9S5I5_9VIBR</name>
<keyword evidence="3" id="KW-1185">Reference proteome</keyword>
<gene>
    <name evidence="2" type="ORF">VII00023_11144</name>
</gene>
<protein>
    <submittedName>
        <fullName evidence="2">Uncharacterized protein</fullName>
    </submittedName>
</protein>
<dbReference type="RefSeq" id="WP_006713764.1">
    <property type="nucleotide sequence ID" value="NZ_AFWF01000222.1"/>
</dbReference>
<reference evidence="2 3" key="1">
    <citation type="journal article" date="2012" name="Int. J. Syst. Evol. Microbiol.">
        <title>Vibrio caribbeanicus sp. nov., isolated from the marine sponge Scleritoderma cyanea.</title>
        <authorList>
            <person name="Hoffmann M."/>
            <person name="Monday S.R."/>
            <person name="Allard M.W."/>
            <person name="Strain E.A."/>
            <person name="Whittaker P."/>
            <person name="Naum M."/>
            <person name="McCarthy P.J."/>
            <person name="Lopez J.V."/>
            <person name="Fischer M."/>
            <person name="Brown E.W."/>
        </authorList>
    </citation>
    <scope>NUCLEOTIDE SEQUENCE [LARGE SCALE GENOMIC DNA]</scope>
    <source>
        <strain evidence="2 3">ATCC 700023</strain>
    </source>
</reference>
<comment type="caution">
    <text evidence="2">The sequence shown here is derived from an EMBL/GenBank/DDBJ whole genome shotgun (WGS) entry which is preliminary data.</text>
</comment>
<dbReference type="AlphaFoldDB" id="F9S5I5"/>
<organism evidence="2 3">
    <name type="scientific">Vibrio ichthyoenteri ATCC 700023</name>
    <dbReference type="NCBI Taxonomy" id="870968"/>
    <lineage>
        <taxon>Bacteria</taxon>
        <taxon>Pseudomonadati</taxon>
        <taxon>Pseudomonadota</taxon>
        <taxon>Gammaproteobacteria</taxon>
        <taxon>Vibrionales</taxon>
        <taxon>Vibrionaceae</taxon>
        <taxon>Vibrio</taxon>
    </lineage>
</organism>
<accession>F9S5I5</accession>
<dbReference type="Proteomes" id="UP000004605">
    <property type="component" value="Unassembled WGS sequence"/>
</dbReference>
<evidence type="ECO:0000313" key="2">
    <source>
        <dbReference type="EMBL" id="EGU35780.1"/>
    </source>
</evidence>
<proteinExistence type="predicted"/>
<evidence type="ECO:0000313" key="3">
    <source>
        <dbReference type="Proteomes" id="UP000004605"/>
    </source>
</evidence>
<sequence>MPEWILKLVTAITSVKTALKLFVFVLFLVFFWSFTSAFMASKGLPSEYIPYILMLTAYSLSHISIELLYWLKSWNKSRRDKNEESRLHEQAQEAAKKEAQDKALAFRREVESTLPHLEKGHLSLLESMLNDNVALHRRRDPAQHFETTGYILAIGRKSFQEHVYKLHPTVRECLIEYLAKVREQSLMEFSKDLNENQKGFLRIFFEEVIPFGVPEQEEKMPSAMFNTHYSMVTKDIVNKDNSSFTLPEDTRDQLLHDGHFETCFRTVANLDNNFILATASRGGMAIGGSIRR</sequence>
<dbReference type="OrthoDB" id="5871584at2"/>